<dbReference type="PROSITE" id="PS51819">
    <property type="entry name" value="VOC"/>
    <property type="match status" value="1"/>
</dbReference>
<evidence type="ECO:0000313" key="2">
    <source>
        <dbReference type="EMBL" id="BCS95048.1"/>
    </source>
</evidence>
<feature type="domain" description="VOC" evidence="1">
    <location>
        <begin position="7"/>
        <end position="124"/>
    </location>
</feature>
<dbReference type="RefSeq" id="WP_236891336.1">
    <property type="nucleotide sequence ID" value="NZ_AP024488.1"/>
</dbReference>
<evidence type="ECO:0000259" key="1">
    <source>
        <dbReference type="PROSITE" id="PS51819"/>
    </source>
</evidence>
<accession>A0ABM7PD26</accession>
<name>A0ABM7PD26_9BACT</name>
<dbReference type="EMBL" id="AP024488">
    <property type="protein sequence ID" value="BCS95048.1"/>
    <property type="molecule type" value="Genomic_DNA"/>
</dbReference>
<protein>
    <submittedName>
        <fullName evidence="2">Glyoxalase</fullName>
    </submittedName>
</protein>
<dbReference type="PANTHER" id="PTHR33993">
    <property type="entry name" value="GLYOXALASE-RELATED"/>
    <property type="match status" value="1"/>
</dbReference>
<proteinExistence type="predicted"/>
<dbReference type="InterPro" id="IPR029068">
    <property type="entry name" value="Glyas_Bleomycin-R_OHBP_Dase"/>
</dbReference>
<dbReference type="Proteomes" id="UP001320148">
    <property type="component" value="Chromosome"/>
</dbReference>
<dbReference type="Pfam" id="PF00903">
    <property type="entry name" value="Glyoxalase"/>
    <property type="match status" value="1"/>
</dbReference>
<keyword evidence="3" id="KW-1185">Reference proteome</keyword>
<reference evidence="2 3" key="1">
    <citation type="submission" date="2021-02" db="EMBL/GenBank/DDBJ databases">
        <title>Complete genome of Desulfoluna sp. strain ASN36.</title>
        <authorList>
            <person name="Takahashi A."/>
            <person name="Kojima H."/>
            <person name="Fukui M."/>
        </authorList>
    </citation>
    <scope>NUCLEOTIDE SEQUENCE [LARGE SCALE GENOMIC DNA]</scope>
    <source>
        <strain evidence="2 3">ASN36</strain>
    </source>
</reference>
<sequence>MSNSVNPVGWFEIPVMDIDRAQGFYEYVFDMPLERHTLGDNEMAWFPMNELAVGAAGALVMGDCYIPAPNGIVIYISTPDITETLERVEEKGGHVTEPKKSIGEHGFVAFFTDLEGNQIGVHSRGL</sequence>
<dbReference type="SUPFAM" id="SSF54593">
    <property type="entry name" value="Glyoxalase/Bleomycin resistance protein/Dihydroxybiphenyl dioxygenase"/>
    <property type="match status" value="1"/>
</dbReference>
<evidence type="ECO:0000313" key="3">
    <source>
        <dbReference type="Proteomes" id="UP001320148"/>
    </source>
</evidence>
<dbReference type="InterPro" id="IPR037523">
    <property type="entry name" value="VOC_core"/>
</dbReference>
<dbReference type="PANTHER" id="PTHR33993:SF2">
    <property type="entry name" value="VOC DOMAIN-CONTAINING PROTEIN"/>
    <property type="match status" value="1"/>
</dbReference>
<dbReference type="CDD" id="cd07247">
    <property type="entry name" value="SgaA_N_like"/>
    <property type="match status" value="1"/>
</dbReference>
<organism evidence="2 3">
    <name type="scientific">Desulfoluna limicola</name>
    <dbReference type="NCBI Taxonomy" id="2810562"/>
    <lineage>
        <taxon>Bacteria</taxon>
        <taxon>Pseudomonadati</taxon>
        <taxon>Thermodesulfobacteriota</taxon>
        <taxon>Desulfobacteria</taxon>
        <taxon>Desulfobacterales</taxon>
        <taxon>Desulfolunaceae</taxon>
        <taxon>Desulfoluna</taxon>
    </lineage>
</organism>
<dbReference type="InterPro" id="IPR004360">
    <property type="entry name" value="Glyas_Fos-R_dOase_dom"/>
</dbReference>
<gene>
    <name evidence="2" type="ORF">DSLASN_06800</name>
</gene>
<dbReference type="InterPro" id="IPR052164">
    <property type="entry name" value="Anthracycline_SecMetBiosynth"/>
</dbReference>
<dbReference type="Gene3D" id="3.10.180.10">
    <property type="entry name" value="2,3-Dihydroxybiphenyl 1,2-Dioxygenase, domain 1"/>
    <property type="match status" value="1"/>
</dbReference>